<keyword evidence="1" id="KW-0812">Transmembrane</keyword>
<protein>
    <recommendedName>
        <fullName evidence="2">EamA domain-containing protein</fullName>
    </recommendedName>
</protein>
<feature type="domain" description="EamA" evidence="2">
    <location>
        <begin position="16"/>
        <end position="148"/>
    </location>
</feature>
<feature type="transmembrane region" description="Helical" evidence="1">
    <location>
        <begin position="132"/>
        <end position="148"/>
    </location>
</feature>
<dbReference type="SUPFAM" id="SSF103481">
    <property type="entry name" value="Multidrug resistance efflux transporter EmrE"/>
    <property type="match status" value="2"/>
</dbReference>
<dbReference type="AlphaFoldDB" id="A0A0F8YGF6"/>
<feature type="transmembrane region" description="Helical" evidence="1">
    <location>
        <begin position="107"/>
        <end position="125"/>
    </location>
</feature>
<dbReference type="InterPro" id="IPR037185">
    <property type="entry name" value="EmrE-like"/>
</dbReference>
<accession>A0A0F8YGF6</accession>
<keyword evidence="1" id="KW-1133">Transmembrane helix</keyword>
<sequence>MFNKNTGSPPAEKPLYGIVYMISMTVCFSSLDATAKHLSSELPLLMVVWGRYVFHFLFVTLFFFRRASGNILQTKKIKLQMLRSILIFCAGVSFWGALKFMPLADCFVIAFTSPLLVTALSVLILGENVSTHRWGVVIVGLLGVLLVMRPGTGIFNWVSTLPLITALFYASMQITTRILGQSDNALTTLFYTGAGGLILSSIAVLFVWVPPSLEQWLVFALLGFLGTIGHYFMIKAFEFAPVSLLAQFDYTTLIWATILGFILFGDLPDTWTISGAIIITSSGLYLMMHERRFVTA</sequence>
<feature type="transmembrane region" description="Helical" evidence="1">
    <location>
        <begin position="215"/>
        <end position="232"/>
    </location>
</feature>
<name>A0A0F8YGF6_9ZZZZ</name>
<dbReference type="PANTHER" id="PTHR22911">
    <property type="entry name" value="ACYL-MALONYL CONDENSING ENZYME-RELATED"/>
    <property type="match status" value="1"/>
</dbReference>
<keyword evidence="1" id="KW-0472">Membrane</keyword>
<evidence type="ECO:0000259" key="2">
    <source>
        <dbReference type="Pfam" id="PF00892"/>
    </source>
</evidence>
<feature type="domain" description="EamA" evidence="2">
    <location>
        <begin position="162"/>
        <end position="282"/>
    </location>
</feature>
<gene>
    <name evidence="3" type="ORF">LCGC14_2823100</name>
</gene>
<feature type="transmembrane region" description="Helical" evidence="1">
    <location>
        <begin position="43"/>
        <end position="64"/>
    </location>
</feature>
<dbReference type="PANTHER" id="PTHR22911:SF103">
    <property type="entry name" value="BLR2811 PROTEIN"/>
    <property type="match status" value="1"/>
</dbReference>
<evidence type="ECO:0000256" key="1">
    <source>
        <dbReference type="SAM" id="Phobius"/>
    </source>
</evidence>
<feature type="transmembrane region" description="Helical" evidence="1">
    <location>
        <begin position="85"/>
        <end position="101"/>
    </location>
</feature>
<dbReference type="GO" id="GO:0016020">
    <property type="term" value="C:membrane"/>
    <property type="evidence" value="ECO:0007669"/>
    <property type="project" value="InterPro"/>
</dbReference>
<dbReference type="Pfam" id="PF00892">
    <property type="entry name" value="EamA"/>
    <property type="match status" value="2"/>
</dbReference>
<feature type="transmembrane region" description="Helical" evidence="1">
    <location>
        <begin position="270"/>
        <end position="288"/>
    </location>
</feature>
<evidence type="ECO:0000313" key="3">
    <source>
        <dbReference type="EMBL" id="KKK80477.1"/>
    </source>
</evidence>
<feature type="transmembrane region" description="Helical" evidence="1">
    <location>
        <begin position="244"/>
        <end position="264"/>
    </location>
</feature>
<proteinExistence type="predicted"/>
<dbReference type="EMBL" id="LAZR01053563">
    <property type="protein sequence ID" value="KKK80477.1"/>
    <property type="molecule type" value="Genomic_DNA"/>
</dbReference>
<organism evidence="3">
    <name type="scientific">marine sediment metagenome</name>
    <dbReference type="NCBI Taxonomy" id="412755"/>
    <lineage>
        <taxon>unclassified sequences</taxon>
        <taxon>metagenomes</taxon>
        <taxon>ecological metagenomes</taxon>
    </lineage>
</organism>
<feature type="transmembrane region" description="Helical" evidence="1">
    <location>
        <begin position="14"/>
        <end position="31"/>
    </location>
</feature>
<comment type="caution">
    <text evidence="3">The sequence shown here is derived from an EMBL/GenBank/DDBJ whole genome shotgun (WGS) entry which is preliminary data.</text>
</comment>
<dbReference type="InterPro" id="IPR000620">
    <property type="entry name" value="EamA_dom"/>
</dbReference>
<feature type="transmembrane region" description="Helical" evidence="1">
    <location>
        <begin position="184"/>
        <end position="209"/>
    </location>
</feature>
<reference evidence="3" key="1">
    <citation type="journal article" date="2015" name="Nature">
        <title>Complex archaea that bridge the gap between prokaryotes and eukaryotes.</title>
        <authorList>
            <person name="Spang A."/>
            <person name="Saw J.H."/>
            <person name="Jorgensen S.L."/>
            <person name="Zaremba-Niedzwiedzka K."/>
            <person name="Martijn J."/>
            <person name="Lind A.E."/>
            <person name="van Eijk R."/>
            <person name="Schleper C."/>
            <person name="Guy L."/>
            <person name="Ettema T.J."/>
        </authorList>
    </citation>
    <scope>NUCLEOTIDE SEQUENCE</scope>
</reference>